<dbReference type="Gene3D" id="1.10.8.870">
    <property type="entry name" value="Alpha-glycerophosphate oxidase, cap domain"/>
    <property type="match status" value="1"/>
</dbReference>
<feature type="domain" description="FAD dependent oxidoreductase" evidence="6">
    <location>
        <begin position="10"/>
        <end position="356"/>
    </location>
</feature>
<organism evidence="8 9">
    <name type="scientific">Candidatus Methanoperedens nitratireducens</name>
    <dbReference type="NCBI Taxonomy" id="1392998"/>
    <lineage>
        <taxon>Archaea</taxon>
        <taxon>Methanobacteriati</taxon>
        <taxon>Methanobacteriota</taxon>
        <taxon>Stenosarchaea group</taxon>
        <taxon>Methanomicrobia</taxon>
        <taxon>Methanosarcinales</taxon>
        <taxon>ANME-2 cluster</taxon>
        <taxon>Candidatus Methanoperedentaceae</taxon>
        <taxon>Candidatus Methanoperedens</taxon>
    </lineage>
</organism>
<proteinExistence type="inferred from homology"/>
<dbReference type="SUPFAM" id="SSF51905">
    <property type="entry name" value="FAD/NAD(P)-binding domain"/>
    <property type="match status" value="1"/>
</dbReference>
<dbReference type="EC" id="1.1.5.3" evidence="8"/>
<dbReference type="Gene3D" id="3.30.9.10">
    <property type="entry name" value="D-Amino Acid Oxidase, subunit A, domain 2"/>
    <property type="match status" value="1"/>
</dbReference>
<dbReference type="Proteomes" id="UP000027153">
    <property type="component" value="Unassembled WGS sequence"/>
</dbReference>
<sequence length="550" mass="61856">MARLGKKSYDLLIIGGGIYGAAAVWDAASRGLSVALIDKGDFGSRNSSNSQKTIHGGLRYMQHGDLWRMRKSACERTTLMRIAPHLVHPMPCLIPTYGNLMRGIMPLALKIYDLVNFDRNQLKDTQKHIPGGRVVSKEEFLRLIPGAQDNGLTGGVIWYDAQVYNTERMVLSFIKSAENAGADVANYIEATGFLKNGNRIRGIKARDLINNSELEIQAKVILNASGPWVDNVLGSLGNPQRRRIVLSKMLILVSNRLLVQDYAFGISFQKKFKDDDAVINKGYRLLFISPWRNYSLIGTAQMPYQGDPEDLKITEADIQRFIEEVNEAYPHAALTRKDVSFFYGGLLPVDGVNRNGDVNLIKHYKIYDHKQEGIEGLISVMGVKYTEGRYVAQRAIDLVFKKLGIKSPECTTMRNPIHGGSIEKFNDFLGNAIENRPRGLSEEIIRHLVYNYGSEYIKILKYIDENPCYGEKMSIRSDVIRAEILHGIREEMAQKLGDVVLRRTEMGTAEYPGEEALKACASIMAEELGWNESRVKRELEEVKEIYTPGA</sequence>
<evidence type="ECO:0000256" key="3">
    <source>
        <dbReference type="ARBA" id="ARBA00022630"/>
    </source>
</evidence>
<dbReference type="Gene3D" id="3.50.50.60">
    <property type="entry name" value="FAD/NAD(P)-binding domain"/>
    <property type="match status" value="1"/>
</dbReference>
<evidence type="ECO:0000313" key="8">
    <source>
        <dbReference type="EMBL" id="KCZ72304.1"/>
    </source>
</evidence>
<keyword evidence="9" id="KW-1185">Reference proteome</keyword>
<dbReference type="InterPro" id="IPR038299">
    <property type="entry name" value="DAO_C_sf"/>
</dbReference>
<comment type="similarity">
    <text evidence="2">Belongs to the FAD-dependent glycerol-3-phosphate dehydrogenase family.</text>
</comment>
<dbReference type="InterPro" id="IPR006076">
    <property type="entry name" value="FAD-dep_OxRdtase"/>
</dbReference>
<reference evidence="8 9" key="1">
    <citation type="journal article" date="2013" name="Nature">
        <title>Anaerobic oxidation of methane coupled to nitrate reduction in a novel archaeal lineage.</title>
        <authorList>
            <person name="Haroon M.F."/>
            <person name="Hu S."/>
            <person name="Shi Y."/>
            <person name="Imelfort M."/>
            <person name="Keller J."/>
            <person name="Hugenholtz P."/>
            <person name="Yuan Z."/>
            <person name="Tyson G.W."/>
        </authorList>
    </citation>
    <scope>NUCLEOTIDE SEQUENCE [LARGE SCALE GENOMIC DNA]</scope>
    <source>
        <strain evidence="8 9">ANME-2d</strain>
    </source>
</reference>
<evidence type="ECO:0000256" key="4">
    <source>
        <dbReference type="ARBA" id="ARBA00022827"/>
    </source>
</evidence>
<evidence type="ECO:0000313" key="9">
    <source>
        <dbReference type="Proteomes" id="UP000027153"/>
    </source>
</evidence>
<comment type="cofactor">
    <cofactor evidence="1">
        <name>FAD</name>
        <dbReference type="ChEBI" id="CHEBI:57692"/>
    </cofactor>
</comment>
<feature type="domain" description="Alpha-glycerophosphate oxidase C-terminal" evidence="7">
    <location>
        <begin position="410"/>
        <end position="534"/>
    </location>
</feature>
<name>A0A062V970_9EURY</name>
<evidence type="ECO:0000256" key="5">
    <source>
        <dbReference type="ARBA" id="ARBA00023002"/>
    </source>
</evidence>
<dbReference type="AlphaFoldDB" id="A0A062V970"/>
<dbReference type="EMBL" id="JMIY01000003">
    <property type="protein sequence ID" value="KCZ72304.1"/>
    <property type="molecule type" value="Genomic_DNA"/>
</dbReference>
<protein>
    <submittedName>
        <fullName evidence="8">Glycerol-3-phosphate dehydrogenase</fullName>
        <ecNumber evidence="8">1.1.5.3</ecNumber>
    </submittedName>
</protein>
<comment type="caution">
    <text evidence="8">The sequence shown here is derived from an EMBL/GenBank/DDBJ whole genome shotgun (WGS) entry which is preliminary data.</text>
</comment>
<dbReference type="Pfam" id="PF01266">
    <property type="entry name" value="DAO"/>
    <property type="match status" value="1"/>
</dbReference>
<dbReference type="Pfam" id="PF16901">
    <property type="entry name" value="DAO_C"/>
    <property type="match status" value="1"/>
</dbReference>
<dbReference type="PATRIC" id="fig|1392998.3.peg.1710"/>
<evidence type="ECO:0000256" key="2">
    <source>
        <dbReference type="ARBA" id="ARBA00007330"/>
    </source>
</evidence>
<keyword evidence="3" id="KW-0285">Flavoprotein</keyword>
<evidence type="ECO:0000256" key="1">
    <source>
        <dbReference type="ARBA" id="ARBA00001974"/>
    </source>
</evidence>
<dbReference type="InterPro" id="IPR036188">
    <property type="entry name" value="FAD/NAD-bd_sf"/>
</dbReference>
<dbReference type="GO" id="GO:0046168">
    <property type="term" value="P:glycerol-3-phosphate catabolic process"/>
    <property type="evidence" value="ECO:0007669"/>
    <property type="project" value="TreeGrafter"/>
</dbReference>
<evidence type="ECO:0000259" key="6">
    <source>
        <dbReference type="Pfam" id="PF01266"/>
    </source>
</evidence>
<dbReference type="GO" id="GO:0004368">
    <property type="term" value="F:glycerol-3-phosphate dehydrogenase (quinone) activity"/>
    <property type="evidence" value="ECO:0007669"/>
    <property type="project" value="UniProtKB-EC"/>
</dbReference>
<keyword evidence="4" id="KW-0274">FAD</keyword>
<evidence type="ECO:0000259" key="7">
    <source>
        <dbReference type="Pfam" id="PF16901"/>
    </source>
</evidence>
<dbReference type="PANTHER" id="PTHR11985">
    <property type="entry name" value="GLYCEROL-3-PHOSPHATE DEHYDROGENASE"/>
    <property type="match status" value="1"/>
</dbReference>
<dbReference type="InterPro" id="IPR031656">
    <property type="entry name" value="DAO_C"/>
</dbReference>
<keyword evidence="5 8" id="KW-0560">Oxidoreductase</keyword>
<gene>
    <name evidence="8" type="ORF">ANME2D_01710</name>
</gene>
<accession>A0A062V970</accession>
<dbReference type="InterPro" id="IPR000447">
    <property type="entry name" value="G3P_DH_FAD-dep"/>
</dbReference>
<dbReference type="PRINTS" id="PR01001">
    <property type="entry name" value="FADG3PDH"/>
</dbReference>
<dbReference type="PANTHER" id="PTHR11985:SF15">
    <property type="entry name" value="GLYCEROL-3-PHOSPHATE DEHYDROGENASE, MITOCHONDRIAL"/>
    <property type="match status" value="1"/>
</dbReference>